<gene>
    <name evidence="1" type="ORF">QQX98_010870</name>
</gene>
<accession>A0ABR1GNE8</accession>
<reference evidence="1 2" key="1">
    <citation type="journal article" date="2025" name="Microbiol. Resour. Announc.">
        <title>Draft genome sequences for Neonectria magnoliae and Neonectria punicea, canker pathogens of Liriodendron tulipifera and Acer saccharum in West Virginia.</title>
        <authorList>
            <person name="Petronek H.M."/>
            <person name="Kasson M.T."/>
            <person name="Metheny A.M."/>
            <person name="Stauder C.M."/>
            <person name="Lovett B."/>
            <person name="Lynch S.C."/>
            <person name="Garnas J.R."/>
            <person name="Kasson L.R."/>
            <person name="Stajich J.E."/>
        </authorList>
    </citation>
    <scope>NUCLEOTIDE SEQUENCE [LARGE SCALE GENOMIC DNA]</scope>
    <source>
        <strain evidence="1 2">NRRL 64653</strain>
    </source>
</reference>
<comment type="caution">
    <text evidence="1">The sequence shown here is derived from an EMBL/GenBank/DDBJ whole genome shotgun (WGS) entry which is preliminary data.</text>
</comment>
<dbReference type="Proteomes" id="UP001498476">
    <property type="component" value="Unassembled WGS sequence"/>
</dbReference>
<sequence>MPAVVEYLVLHGEILSPKLLIKIKKHHRAKALKVNVDGVEISAVFDPVLDITVIFDTSSHLPYIIRAQEQHGDSTNDLYLSDYKSVNGLQLPHMIQTVYNSTSQKLDATLEDYIIESITLNPKFPHHFFQGLPEKDSFFPKAAPKKVQGIPHARITEFSSNMLWSGITNVTTKDLRVEQPVPGMPNS</sequence>
<organism evidence="1 2">
    <name type="scientific">Neonectria punicea</name>
    <dbReference type="NCBI Taxonomy" id="979145"/>
    <lineage>
        <taxon>Eukaryota</taxon>
        <taxon>Fungi</taxon>
        <taxon>Dikarya</taxon>
        <taxon>Ascomycota</taxon>
        <taxon>Pezizomycotina</taxon>
        <taxon>Sordariomycetes</taxon>
        <taxon>Hypocreomycetidae</taxon>
        <taxon>Hypocreales</taxon>
        <taxon>Nectriaceae</taxon>
        <taxon>Neonectria</taxon>
    </lineage>
</organism>
<dbReference type="EMBL" id="JAZAVJ010000250">
    <property type="protein sequence ID" value="KAK7403349.1"/>
    <property type="molecule type" value="Genomic_DNA"/>
</dbReference>
<protein>
    <submittedName>
        <fullName evidence="1">Uncharacterized protein</fullName>
    </submittedName>
</protein>
<keyword evidence="2" id="KW-1185">Reference proteome</keyword>
<name>A0ABR1GNE8_9HYPO</name>
<evidence type="ECO:0000313" key="2">
    <source>
        <dbReference type="Proteomes" id="UP001498476"/>
    </source>
</evidence>
<proteinExistence type="predicted"/>
<evidence type="ECO:0000313" key="1">
    <source>
        <dbReference type="EMBL" id="KAK7403349.1"/>
    </source>
</evidence>